<dbReference type="STRING" id="299467.A0A443RTH6"/>
<evidence type="ECO:0000313" key="3">
    <source>
        <dbReference type="EMBL" id="RWS18508.1"/>
    </source>
</evidence>
<dbReference type="InterPro" id="IPR003599">
    <property type="entry name" value="Ig_sub"/>
</dbReference>
<dbReference type="InterPro" id="IPR036179">
    <property type="entry name" value="Ig-like_dom_sf"/>
</dbReference>
<dbReference type="AlphaFoldDB" id="A0A443RTH6"/>
<dbReference type="GO" id="GO:0048468">
    <property type="term" value="P:cell development"/>
    <property type="evidence" value="ECO:0007669"/>
    <property type="project" value="UniProtKB-ARBA"/>
</dbReference>
<dbReference type="PROSITE" id="PS50835">
    <property type="entry name" value="IG_LIKE"/>
    <property type="match status" value="2"/>
</dbReference>
<dbReference type="PANTHER" id="PTHR10075:SF14">
    <property type="entry name" value="CELL ADHESION MOLECULE DSCAM2-RELATED"/>
    <property type="match status" value="1"/>
</dbReference>
<evidence type="ECO:0000313" key="4">
    <source>
        <dbReference type="Proteomes" id="UP000288716"/>
    </source>
</evidence>
<dbReference type="VEuPathDB" id="VectorBase:LDEU013532"/>
<dbReference type="OrthoDB" id="5982258at2759"/>
<evidence type="ECO:0000256" key="1">
    <source>
        <dbReference type="ARBA" id="ARBA00023319"/>
    </source>
</evidence>
<feature type="domain" description="Ig-like" evidence="2">
    <location>
        <begin position="107"/>
        <end position="182"/>
    </location>
</feature>
<dbReference type="Pfam" id="PF13927">
    <property type="entry name" value="Ig_3"/>
    <property type="match status" value="1"/>
</dbReference>
<comment type="caution">
    <text evidence="3">The sequence shown here is derived from an EMBL/GenBank/DDBJ whole genome shotgun (WGS) entry which is preliminary data.</text>
</comment>
<dbReference type="FunFam" id="2.60.40.10:FF:000333">
    <property type="entry name" value="Down syndrome cell adhesion molecule"/>
    <property type="match status" value="1"/>
</dbReference>
<feature type="non-terminal residue" evidence="3">
    <location>
        <position position="1"/>
    </location>
</feature>
<dbReference type="SMART" id="SM00408">
    <property type="entry name" value="IGc2"/>
    <property type="match status" value="2"/>
</dbReference>
<dbReference type="Gene3D" id="2.60.40.10">
    <property type="entry name" value="Immunoglobulins"/>
    <property type="match status" value="2"/>
</dbReference>
<feature type="non-terminal residue" evidence="3">
    <location>
        <position position="182"/>
    </location>
</feature>
<feature type="domain" description="Ig-like" evidence="2">
    <location>
        <begin position="8"/>
        <end position="99"/>
    </location>
</feature>
<sequence length="182" mass="20290">NFVSSDVPKLIHLPFLNPVNEGRLFKIYCTVSQGSAPIHFRWLKNGSPVDFNGDILKEDSELESSLRIKSLKHNDSGNYTCIARNNFGEDSQTTSLLVKCNYHEIIPPLKWIVEPTDVVSKVGDVLKLQCKANGSPFPHILWKKQDTELKTEDGTLTLNSLTTKDAGNYECIAENGGDLTLK</sequence>
<proteinExistence type="predicted"/>
<organism evidence="3 4">
    <name type="scientific">Leptotrombidium deliense</name>
    <dbReference type="NCBI Taxonomy" id="299467"/>
    <lineage>
        <taxon>Eukaryota</taxon>
        <taxon>Metazoa</taxon>
        <taxon>Ecdysozoa</taxon>
        <taxon>Arthropoda</taxon>
        <taxon>Chelicerata</taxon>
        <taxon>Arachnida</taxon>
        <taxon>Acari</taxon>
        <taxon>Acariformes</taxon>
        <taxon>Trombidiformes</taxon>
        <taxon>Prostigmata</taxon>
        <taxon>Anystina</taxon>
        <taxon>Parasitengona</taxon>
        <taxon>Trombiculoidea</taxon>
        <taxon>Trombiculidae</taxon>
        <taxon>Leptotrombidium</taxon>
    </lineage>
</organism>
<dbReference type="InterPro" id="IPR013098">
    <property type="entry name" value="Ig_I-set"/>
</dbReference>
<protein>
    <submittedName>
        <fullName evidence="3">Down syndrome cell adhesion molecule-like protein Dscam2</fullName>
    </submittedName>
</protein>
<evidence type="ECO:0000259" key="2">
    <source>
        <dbReference type="PROSITE" id="PS50835"/>
    </source>
</evidence>
<dbReference type="EMBL" id="NCKV01038583">
    <property type="protein sequence ID" value="RWS18508.1"/>
    <property type="molecule type" value="Genomic_DNA"/>
</dbReference>
<dbReference type="Proteomes" id="UP000288716">
    <property type="component" value="Unassembled WGS sequence"/>
</dbReference>
<dbReference type="InterPro" id="IPR007110">
    <property type="entry name" value="Ig-like_dom"/>
</dbReference>
<dbReference type="InterPro" id="IPR003598">
    <property type="entry name" value="Ig_sub2"/>
</dbReference>
<accession>A0A443RTH6</accession>
<gene>
    <name evidence="3" type="ORF">B4U80_02206</name>
</gene>
<keyword evidence="4" id="KW-1185">Reference proteome</keyword>
<name>A0A443RTH6_9ACAR</name>
<keyword evidence="1" id="KW-0393">Immunoglobulin domain</keyword>
<dbReference type="SMART" id="SM00409">
    <property type="entry name" value="IG"/>
    <property type="match status" value="2"/>
</dbReference>
<dbReference type="Pfam" id="PF07679">
    <property type="entry name" value="I-set"/>
    <property type="match status" value="1"/>
</dbReference>
<dbReference type="PANTHER" id="PTHR10075">
    <property type="entry name" value="BASIGIN RELATED"/>
    <property type="match status" value="1"/>
</dbReference>
<reference evidence="3 4" key="1">
    <citation type="journal article" date="2018" name="Gigascience">
        <title>Genomes of trombidid mites reveal novel predicted allergens and laterally-transferred genes associated with secondary metabolism.</title>
        <authorList>
            <person name="Dong X."/>
            <person name="Chaisiri K."/>
            <person name="Xia D."/>
            <person name="Armstrong S.D."/>
            <person name="Fang Y."/>
            <person name="Donnelly M.J."/>
            <person name="Kadowaki T."/>
            <person name="McGarry J.W."/>
            <person name="Darby A.C."/>
            <person name="Makepeace B.L."/>
        </authorList>
    </citation>
    <scope>NUCLEOTIDE SEQUENCE [LARGE SCALE GENOMIC DNA]</scope>
    <source>
        <strain evidence="3">UoL-UT</strain>
    </source>
</reference>
<dbReference type="SUPFAM" id="SSF48726">
    <property type="entry name" value="Immunoglobulin"/>
    <property type="match status" value="2"/>
</dbReference>
<dbReference type="InterPro" id="IPR013783">
    <property type="entry name" value="Ig-like_fold"/>
</dbReference>